<evidence type="ECO:0000313" key="10">
    <source>
        <dbReference type="EMBL" id="ONN73540.1"/>
    </source>
</evidence>
<comment type="caution">
    <text evidence="8">The sequence shown here is derived from an EMBL/GenBank/DDBJ whole genome shotgun (WGS) entry which is preliminary data.</text>
</comment>
<feature type="domain" description="Citrate transporter-like" evidence="7">
    <location>
        <begin position="3"/>
        <end position="296"/>
    </location>
</feature>
<accession>A0A2A5L6E2</accession>
<feature type="transmembrane region" description="Helical" evidence="6">
    <location>
        <begin position="237"/>
        <end position="255"/>
    </location>
</feature>
<evidence type="ECO:0000259" key="7">
    <source>
        <dbReference type="Pfam" id="PF03600"/>
    </source>
</evidence>
<keyword evidence="4 6" id="KW-1133">Transmembrane helix</keyword>
<reference evidence="12 15" key="3">
    <citation type="submission" date="2019-04" db="EMBL/GenBank/DDBJ databases">
        <title>Genome Announcement to Ensure Probiotic Safety of Lactobacillus rhamnosus UBLR-58.</title>
        <authorList>
            <person name="Sulthana A."/>
            <person name="Lakshmi S.G."/>
            <person name="Madempudi R.S."/>
        </authorList>
    </citation>
    <scope>NUCLEOTIDE SEQUENCE [LARGE SCALE GENOMIC DNA]</scope>
    <source>
        <strain evidence="12 15">UBLR-58</strain>
    </source>
</reference>
<feature type="transmembrane region" description="Helical" evidence="6">
    <location>
        <begin position="196"/>
        <end position="225"/>
    </location>
</feature>
<evidence type="ECO:0000313" key="9">
    <source>
        <dbReference type="EMBL" id="NZA03664.1"/>
    </source>
</evidence>
<dbReference type="Proteomes" id="UP000542889">
    <property type="component" value="Unassembled WGS sequence"/>
</dbReference>
<feature type="transmembrane region" description="Helical" evidence="6">
    <location>
        <begin position="77"/>
        <end position="103"/>
    </location>
</feature>
<reference evidence="11 14" key="2">
    <citation type="submission" date="2017-12" db="EMBL/GenBank/DDBJ databases">
        <title>Phylogenetic diversity of female urinary microbiome.</title>
        <authorList>
            <person name="Thomas-White K."/>
            <person name="Wolfe A.J."/>
        </authorList>
    </citation>
    <scope>NUCLEOTIDE SEQUENCE [LARGE SCALE GENOMIC DNA]</scope>
    <source>
        <strain evidence="11 14">UMB0004</strain>
    </source>
</reference>
<evidence type="ECO:0000313" key="11">
    <source>
        <dbReference type="EMBL" id="PLA57535.1"/>
    </source>
</evidence>
<organism evidence="8 16">
    <name type="scientific">Lacticaseibacillus rhamnosus</name>
    <name type="common">Lactobacillus rhamnosus</name>
    <dbReference type="NCBI Taxonomy" id="47715"/>
    <lineage>
        <taxon>Bacteria</taxon>
        <taxon>Bacillati</taxon>
        <taxon>Bacillota</taxon>
        <taxon>Bacilli</taxon>
        <taxon>Lactobacillales</taxon>
        <taxon>Lactobacillaceae</taxon>
        <taxon>Lacticaseibacillus</taxon>
    </lineage>
</organism>
<reference evidence="10 13" key="1">
    <citation type="submission" date="2017-01" db="EMBL/GenBank/DDBJ databases">
        <title>In silico prediction, in vitro antibacterial spectrum and physicochemical properties of a putative bacteriocin produced by Lactobacillus rhamnosus strain L156.4.</title>
        <authorList>
            <person name="Silveira A.M."/>
            <person name="Monteiro A.S."/>
            <person name="Santos V.L."/>
            <person name="Nicoli J.R."/>
            <person name="Azevedo V."/>
            <person name="Soares S.C."/>
            <person name="Castro-Oliveira L."/>
            <person name="Dias-Souza M.V."/>
            <person name="Nardi R.M."/>
        </authorList>
    </citation>
    <scope>NUCLEOTIDE SEQUENCE [LARGE SCALE GENOMIC DNA]</scope>
    <source>
        <strain evidence="10 13">L156.4</strain>
    </source>
</reference>
<evidence type="ECO:0000313" key="8">
    <source>
        <dbReference type="EMBL" id="NVO88326.1"/>
    </source>
</evidence>
<dbReference type="Proteomes" id="UP000234212">
    <property type="component" value="Unassembled WGS sequence"/>
</dbReference>
<evidence type="ECO:0000313" key="15">
    <source>
        <dbReference type="Proteomes" id="UP000307517"/>
    </source>
</evidence>
<proteinExistence type="predicted"/>
<keyword evidence="2" id="KW-0813">Transport</keyword>
<dbReference type="Proteomes" id="UP000189067">
    <property type="component" value="Unassembled WGS sequence"/>
</dbReference>
<evidence type="ECO:0000256" key="4">
    <source>
        <dbReference type="ARBA" id="ARBA00022989"/>
    </source>
</evidence>
<accession>A0A0E3CNW0</accession>
<feature type="transmembrane region" description="Helical" evidence="6">
    <location>
        <begin position="115"/>
        <end position="134"/>
    </location>
</feature>
<feature type="transmembrane region" description="Helical" evidence="6">
    <location>
        <begin position="154"/>
        <end position="175"/>
    </location>
</feature>
<evidence type="ECO:0000256" key="1">
    <source>
        <dbReference type="ARBA" id="ARBA00004141"/>
    </source>
</evidence>
<keyword evidence="5 6" id="KW-0472">Membrane</keyword>
<feature type="transmembrane region" description="Helical" evidence="6">
    <location>
        <begin position="12"/>
        <end position="27"/>
    </location>
</feature>
<feature type="transmembrane region" description="Helical" evidence="6">
    <location>
        <begin position="339"/>
        <end position="363"/>
    </location>
</feature>
<name>A0A2A5L6E2_LACRH</name>
<comment type="subcellular location">
    <subcellularLocation>
        <location evidence="1">Membrane</location>
        <topology evidence="1">Multi-pass membrane protein</topology>
    </subcellularLocation>
</comment>
<feature type="transmembrane region" description="Helical" evidence="6">
    <location>
        <begin position="34"/>
        <end position="57"/>
    </location>
</feature>
<feature type="transmembrane region" description="Helical" evidence="6">
    <location>
        <begin position="304"/>
        <end position="327"/>
    </location>
</feature>
<dbReference type="STRING" id="47715.AWJ15_09705"/>
<evidence type="ECO:0000256" key="5">
    <source>
        <dbReference type="ARBA" id="ARBA00023136"/>
    </source>
</evidence>
<dbReference type="AlphaFoldDB" id="A0A2A5L6E2"/>
<dbReference type="InterPro" id="IPR051475">
    <property type="entry name" value="Diverse_Ion_Transporter"/>
</dbReference>
<evidence type="ECO:0000313" key="13">
    <source>
        <dbReference type="Proteomes" id="UP000189067"/>
    </source>
</evidence>
<gene>
    <name evidence="10" type="ORF">BWR10_13705</name>
    <name evidence="11" type="ORF">CYJ91_07045</name>
    <name evidence="12" type="ORF">E6L36_00715</name>
    <name evidence="9" type="ORF">H0N82_00675</name>
    <name evidence="8" type="ORF">HWN39_07390</name>
</gene>
<dbReference type="EMBL" id="MTJY01000057">
    <property type="protein sequence ID" value="ONN73540.1"/>
    <property type="molecule type" value="Genomic_DNA"/>
</dbReference>
<dbReference type="Proteomes" id="UP000552935">
    <property type="component" value="Unassembled WGS sequence"/>
</dbReference>
<feature type="transmembrane region" description="Helical" evidence="6">
    <location>
        <begin position="275"/>
        <end position="298"/>
    </location>
</feature>
<protein>
    <submittedName>
        <fullName evidence="8">Cation transporter</fullName>
    </submittedName>
</protein>
<dbReference type="PANTHER" id="PTHR43568">
    <property type="entry name" value="P PROTEIN"/>
    <property type="match status" value="1"/>
</dbReference>
<evidence type="ECO:0000313" key="16">
    <source>
        <dbReference type="Proteomes" id="UP000542889"/>
    </source>
</evidence>
<dbReference type="GeneID" id="69830494"/>
<dbReference type="EMBL" id="JACCKI010000001">
    <property type="protein sequence ID" value="NZA03664.1"/>
    <property type="molecule type" value="Genomic_DNA"/>
</dbReference>
<reference evidence="8 16" key="4">
    <citation type="submission" date="2020-06" db="EMBL/GenBank/DDBJ databases">
        <title>Lactobacillus rhamnosus QC,genome.</title>
        <authorList>
            <person name="Yi H."/>
            <person name="Jin M."/>
        </authorList>
    </citation>
    <scope>NUCLEOTIDE SEQUENCE [LARGE SCALE GENOMIC DNA]</scope>
    <source>
        <strain evidence="8 16">QC</strain>
    </source>
</reference>
<evidence type="ECO:0000256" key="3">
    <source>
        <dbReference type="ARBA" id="ARBA00022692"/>
    </source>
</evidence>
<dbReference type="Proteomes" id="UP000307517">
    <property type="component" value="Unassembled WGS sequence"/>
</dbReference>
<reference evidence="9 17" key="5">
    <citation type="submission" date="2020-07" db="EMBL/GenBank/DDBJ databases">
        <title>Organ Donor 1.</title>
        <authorList>
            <person name="Marsh A.J."/>
            <person name="Azcarate-Peril M.A."/>
        </authorList>
    </citation>
    <scope>NUCLEOTIDE SEQUENCE [LARGE SCALE GENOMIC DNA]</scope>
    <source>
        <strain evidence="9 17">AMC0712</strain>
    </source>
</reference>
<dbReference type="PANTHER" id="PTHR43568:SF1">
    <property type="entry name" value="P PROTEIN"/>
    <property type="match status" value="1"/>
</dbReference>
<dbReference type="InterPro" id="IPR004680">
    <property type="entry name" value="Cit_transptr-like_dom"/>
</dbReference>
<dbReference type="EMBL" id="PKJX01000002">
    <property type="protein sequence ID" value="PLA57535.1"/>
    <property type="molecule type" value="Genomic_DNA"/>
</dbReference>
<dbReference type="RefSeq" id="WP_005684993.1">
    <property type="nucleotide sequence ID" value="NZ_BSWG01000005.1"/>
</dbReference>
<dbReference type="eggNOG" id="COG1055">
    <property type="taxonomic scope" value="Bacteria"/>
</dbReference>
<evidence type="ECO:0000313" key="17">
    <source>
        <dbReference type="Proteomes" id="UP000552935"/>
    </source>
</evidence>
<keyword evidence="3 6" id="KW-0812">Transmembrane</keyword>
<dbReference type="EMBL" id="SSHM01000001">
    <property type="protein sequence ID" value="THC79064.1"/>
    <property type="molecule type" value="Genomic_DNA"/>
</dbReference>
<evidence type="ECO:0000313" key="14">
    <source>
        <dbReference type="Proteomes" id="UP000234212"/>
    </source>
</evidence>
<evidence type="ECO:0000313" key="12">
    <source>
        <dbReference type="EMBL" id="THC79064.1"/>
    </source>
</evidence>
<evidence type="ECO:0000256" key="2">
    <source>
        <dbReference type="ARBA" id="ARBA00022448"/>
    </source>
</evidence>
<dbReference type="EMBL" id="JABXWP010000009">
    <property type="protein sequence ID" value="NVO88326.1"/>
    <property type="molecule type" value="Genomic_DNA"/>
</dbReference>
<evidence type="ECO:0000256" key="6">
    <source>
        <dbReference type="SAM" id="Phobius"/>
    </source>
</evidence>
<sequence>MIVIQRLIRDRVLQITALLVVISLFIGRPKASDISFATLWSILAMMTVIQIFEHLHILDYWAYRLTSRANNTRQLTWWFIFLAIFASMFLSNDVTVLTLVPLYLRVAKKYQLPEILPVTLIGMAANFGSAFTPFGNTHNIFLMHQFEIDLQQFFSWSIPLLGCSFLVLVLLSLFLRNVPVPKVPTEHIHIQMRPTLFAIAVACVVFAGVIGVVPAWLGAILAIGLSVALDPKDMKDVDYAVVLTFAGFFIIVSVVRQIPWVTHFLSSLINSEPSVYFSSIITSQAISNVPSTVLLARFTGYVEALFYGSNIGGVGTLVGSMANLLVFKQYMIYGSRPHARFFVGFTIFNLIGLLILGCAGYWLTIR</sequence>
<dbReference type="GO" id="GO:0055085">
    <property type="term" value="P:transmembrane transport"/>
    <property type="evidence" value="ECO:0007669"/>
    <property type="project" value="InterPro"/>
</dbReference>
<dbReference type="Pfam" id="PF03600">
    <property type="entry name" value="CitMHS"/>
    <property type="match status" value="1"/>
</dbReference>
<dbReference type="OrthoDB" id="3177666at2"/>
<dbReference type="GO" id="GO:0016020">
    <property type="term" value="C:membrane"/>
    <property type="evidence" value="ECO:0007669"/>
    <property type="project" value="UniProtKB-SubCell"/>
</dbReference>